<feature type="compositionally biased region" description="Basic residues" evidence="1">
    <location>
        <begin position="349"/>
        <end position="360"/>
    </location>
</feature>
<feature type="compositionally biased region" description="Basic and acidic residues" evidence="1">
    <location>
        <begin position="592"/>
        <end position="640"/>
    </location>
</feature>
<feature type="compositionally biased region" description="Basic and acidic residues" evidence="1">
    <location>
        <begin position="274"/>
        <end position="292"/>
    </location>
</feature>
<evidence type="ECO:0000313" key="3">
    <source>
        <dbReference type="EMBL" id="KAF2222319.1"/>
    </source>
</evidence>
<proteinExistence type="predicted"/>
<feature type="compositionally biased region" description="Basic and acidic residues" evidence="1">
    <location>
        <begin position="822"/>
        <end position="837"/>
    </location>
</feature>
<dbReference type="Proteomes" id="UP000799538">
    <property type="component" value="Unassembled WGS sequence"/>
</dbReference>
<keyword evidence="4" id="KW-1185">Reference proteome</keyword>
<sequence length="947" mass="104715">MQSTTTTRPLGSERHPSRRGHAPQISISDTNHHVTEAIGGMYGSDDDDYPSPQQQTGKTRPLSFLTTPKEAYEGANYFDTKRTSPPRSPNQLASMQDRIQVRGESSKSAEPMRKSSLGHGDGAPISPPPTLSRSSSSDNTATQQFPLNDIDYESSPAAVAQELSNLQAIRRMSMNVDMADPDLPAFGGGFGIPALPPSPTADEDDPSKLFWVPARLHPELAPKEFKTFVEDRVERLKRLSDEGQSLSPVGLERQTSGGIKRKKSMLSRQINNDRGYEDGAERLERQRSESGQHETVANLAELENLVNDPSSLMRKLSIDTVRKSQDSAIGVPAGDDMPMIPGLPGGLKRSTRTAYRRGSLRKGERTPASRRAVGRHNDLDDSPAQSPVLGADEPVPGLSRVRTDPVASSASEPAENFSRPGRRTRPQLGPSTVSEDHVPQIRKSPTPEEQRPQSEHSNEPRTNQFHSRLATGGGWTTAQLPGPNAPVPHIIETPPPPEPAPQHIFPERKSSIQQPAQPAPRPQGPLVQSARSRLNSEEKKSSTLDDLSSHPSLWPGSGGSRTDELTQVPTYDSKKADSKAGRKTSWGWLTGGEKDKDKQLDKSDREAVKEAAREREREKEREREAAKLKEREDKERDKDKLRRPKVSSKLAASSADKTRLDVLQTSIDSAAPSRGRESLVLNREDIKLEEERAKTSRKSKDEPTTKQKDGLLSALFGGGKRNKSSGSAADEKKRNSQRSLSPEPPPRVLKPDIDYNWTRFSILEERAIYRMAHIKLANPKRALYSQVLLSNFMYSYLAKVQMMHPQMQLKGQKQQQQAQQSQREEKRAKSNEDRQAEEFVQYQRWQEQQARLEGSQDQQQAAETGSLAGRRSPEGPYSGQGYGQSNGMNGHGQGQGGYGGGNPGASGGQQQQYETDFLGYGKNQQPFDDDDEGWDEGENMFEGLSNR</sequence>
<dbReference type="InterPro" id="IPR040206">
    <property type="entry name" value="Zds1/2"/>
</dbReference>
<dbReference type="GO" id="GO:0030010">
    <property type="term" value="P:establishment of cell polarity"/>
    <property type="evidence" value="ECO:0007669"/>
    <property type="project" value="TreeGrafter"/>
</dbReference>
<feature type="compositionally biased region" description="Polar residues" evidence="1">
    <location>
        <begin position="242"/>
        <end position="257"/>
    </location>
</feature>
<dbReference type="Pfam" id="PF08632">
    <property type="entry name" value="Zds_C"/>
    <property type="match status" value="1"/>
</dbReference>
<dbReference type="EMBL" id="ML992508">
    <property type="protein sequence ID" value="KAF2222319.1"/>
    <property type="molecule type" value="Genomic_DNA"/>
</dbReference>
<dbReference type="PANTHER" id="PTHR28089">
    <property type="entry name" value="PROTEIN ZDS1-RELATED"/>
    <property type="match status" value="1"/>
</dbReference>
<feature type="compositionally biased region" description="Low complexity" evidence="1">
    <location>
        <begin position="807"/>
        <end position="821"/>
    </location>
</feature>
<evidence type="ECO:0000259" key="2">
    <source>
        <dbReference type="SMART" id="SM01327"/>
    </source>
</evidence>
<dbReference type="AlphaFoldDB" id="A0A6A6G9Q7"/>
<dbReference type="SMART" id="SM01327">
    <property type="entry name" value="Zds_C"/>
    <property type="match status" value="1"/>
</dbReference>
<evidence type="ECO:0000256" key="1">
    <source>
        <dbReference type="SAM" id="MobiDB-lite"/>
    </source>
</evidence>
<feature type="compositionally biased region" description="Basic and acidic residues" evidence="1">
    <location>
        <begin position="534"/>
        <end position="543"/>
    </location>
</feature>
<feature type="compositionally biased region" description="Polar residues" evidence="1">
    <location>
        <begin position="83"/>
        <end position="94"/>
    </location>
</feature>
<accession>A0A6A6G9Q7</accession>
<dbReference type="OrthoDB" id="5589766at2759"/>
<feature type="domain" description="Protein Zds1 C-terminal" evidence="2">
    <location>
        <begin position="749"/>
        <end position="801"/>
    </location>
</feature>
<feature type="region of interest" description="Disordered" evidence="1">
    <location>
        <begin position="807"/>
        <end position="947"/>
    </location>
</feature>
<feature type="compositionally biased region" description="Polar residues" evidence="1">
    <location>
        <begin position="843"/>
        <end position="863"/>
    </location>
</feature>
<organism evidence="3 4">
    <name type="scientific">Elsinoe ampelina</name>
    <dbReference type="NCBI Taxonomy" id="302913"/>
    <lineage>
        <taxon>Eukaryota</taxon>
        <taxon>Fungi</taxon>
        <taxon>Dikarya</taxon>
        <taxon>Ascomycota</taxon>
        <taxon>Pezizomycotina</taxon>
        <taxon>Dothideomycetes</taxon>
        <taxon>Dothideomycetidae</taxon>
        <taxon>Myriangiales</taxon>
        <taxon>Elsinoaceae</taxon>
        <taxon>Elsinoe</taxon>
    </lineage>
</organism>
<feature type="compositionally biased region" description="Basic and acidic residues" evidence="1">
    <location>
        <begin position="316"/>
        <end position="325"/>
    </location>
</feature>
<dbReference type="GO" id="GO:0005737">
    <property type="term" value="C:cytoplasm"/>
    <property type="evidence" value="ECO:0007669"/>
    <property type="project" value="TreeGrafter"/>
</dbReference>
<feature type="compositionally biased region" description="Basic and acidic residues" evidence="1">
    <location>
        <begin position="434"/>
        <end position="459"/>
    </location>
</feature>
<feature type="compositionally biased region" description="Basic and acidic residues" evidence="1">
    <location>
        <begin position="674"/>
        <end position="709"/>
    </location>
</feature>
<feature type="compositionally biased region" description="Basic and acidic residues" evidence="1">
    <location>
        <begin position="99"/>
        <end position="113"/>
    </location>
</feature>
<feature type="compositionally biased region" description="Acidic residues" evidence="1">
    <location>
        <begin position="927"/>
        <end position="939"/>
    </location>
</feature>
<dbReference type="InterPro" id="IPR013941">
    <property type="entry name" value="ZDS1_C"/>
</dbReference>
<gene>
    <name evidence="3" type="ORF">BDZ85DRAFT_126408</name>
</gene>
<protein>
    <recommendedName>
        <fullName evidence="2">Protein Zds1 C-terminal domain-containing protein</fullName>
    </recommendedName>
</protein>
<dbReference type="PANTHER" id="PTHR28089:SF1">
    <property type="entry name" value="PROTEIN ZDS1-RELATED"/>
    <property type="match status" value="1"/>
</dbReference>
<name>A0A6A6G9Q7_9PEZI</name>
<evidence type="ECO:0000313" key="4">
    <source>
        <dbReference type="Proteomes" id="UP000799538"/>
    </source>
</evidence>
<dbReference type="GO" id="GO:0010971">
    <property type="term" value="P:positive regulation of G2/M transition of mitotic cell cycle"/>
    <property type="evidence" value="ECO:0007669"/>
    <property type="project" value="TreeGrafter"/>
</dbReference>
<reference evidence="4" key="1">
    <citation type="journal article" date="2020" name="Stud. Mycol.">
        <title>101 Dothideomycetes genomes: A test case for predicting lifestyles and emergence of pathogens.</title>
        <authorList>
            <person name="Haridas S."/>
            <person name="Albert R."/>
            <person name="Binder M."/>
            <person name="Bloem J."/>
            <person name="LaButti K."/>
            <person name="Salamov A."/>
            <person name="Andreopoulos B."/>
            <person name="Baker S."/>
            <person name="Barry K."/>
            <person name="Bills G."/>
            <person name="Bluhm B."/>
            <person name="Cannon C."/>
            <person name="Castanera R."/>
            <person name="Culley D."/>
            <person name="Daum C."/>
            <person name="Ezra D."/>
            <person name="Gonzalez J."/>
            <person name="Henrissat B."/>
            <person name="Kuo A."/>
            <person name="Liang C."/>
            <person name="Lipzen A."/>
            <person name="Lutzoni F."/>
            <person name="Magnuson J."/>
            <person name="Mondo S."/>
            <person name="Nolan M."/>
            <person name="Ohm R."/>
            <person name="Pangilinan J."/>
            <person name="Park H.-J."/>
            <person name="Ramirez L."/>
            <person name="Alfaro M."/>
            <person name="Sun H."/>
            <person name="Tritt A."/>
            <person name="Yoshinaga Y."/>
            <person name="Zwiers L.-H."/>
            <person name="Turgeon B."/>
            <person name="Goodwin S."/>
            <person name="Spatafora J."/>
            <person name="Crous P."/>
            <person name="Grigoriev I."/>
        </authorList>
    </citation>
    <scope>NUCLEOTIDE SEQUENCE [LARGE SCALE GENOMIC DNA]</scope>
    <source>
        <strain evidence="4">CECT 20119</strain>
    </source>
</reference>
<feature type="region of interest" description="Disordered" evidence="1">
    <location>
        <begin position="1"/>
        <end position="153"/>
    </location>
</feature>
<feature type="region of interest" description="Disordered" evidence="1">
    <location>
        <begin position="240"/>
        <end position="751"/>
    </location>
</feature>
<feature type="compositionally biased region" description="Gly residues" evidence="1">
    <location>
        <begin position="878"/>
        <end position="907"/>
    </location>
</feature>